<keyword evidence="3" id="KW-0315">Glutamine amidotransferase</keyword>
<dbReference type="OrthoDB" id="9792284at2"/>
<dbReference type="AlphaFoldDB" id="A0A073AXY3"/>
<proteinExistence type="inferred from homology"/>
<dbReference type="SUPFAM" id="SSF52317">
    <property type="entry name" value="Class I glutamine amidotransferase-like"/>
    <property type="match status" value="1"/>
</dbReference>
<protein>
    <submittedName>
        <fullName evidence="3">Glutamine amidotransferase</fullName>
    </submittedName>
</protein>
<evidence type="ECO:0000256" key="1">
    <source>
        <dbReference type="ARBA" id="ARBA00008542"/>
    </source>
</evidence>
<evidence type="ECO:0000313" key="4">
    <source>
        <dbReference type="Proteomes" id="UP000031419"/>
    </source>
</evidence>
<dbReference type="PANTHER" id="PTHR42733:SF12">
    <property type="entry name" value="PROTEINASE"/>
    <property type="match status" value="1"/>
</dbReference>
<feature type="domain" description="DJ-1/PfpI" evidence="2">
    <location>
        <begin position="8"/>
        <end position="176"/>
    </location>
</feature>
<dbReference type="InterPro" id="IPR002818">
    <property type="entry name" value="DJ-1/PfpI"/>
</dbReference>
<dbReference type="InterPro" id="IPR006286">
    <property type="entry name" value="C56_PfpI-like"/>
</dbReference>
<dbReference type="PANTHER" id="PTHR42733">
    <property type="entry name" value="DJ-1 PROTEIN"/>
    <property type="match status" value="1"/>
</dbReference>
<name>A0A073AXY3_9PSEU</name>
<dbReference type="Proteomes" id="UP000031419">
    <property type="component" value="Unassembled WGS sequence"/>
</dbReference>
<dbReference type="PROSITE" id="PS51276">
    <property type="entry name" value="PEPTIDASE_C56_PFPI"/>
    <property type="match status" value="1"/>
</dbReference>
<dbReference type="STRING" id="28042.GU90_13290"/>
<dbReference type="Pfam" id="PF01965">
    <property type="entry name" value="DJ-1_PfpI"/>
    <property type="match status" value="1"/>
</dbReference>
<evidence type="ECO:0000259" key="2">
    <source>
        <dbReference type="Pfam" id="PF01965"/>
    </source>
</evidence>
<evidence type="ECO:0000313" key="3">
    <source>
        <dbReference type="EMBL" id="KEI43937.1"/>
    </source>
</evidence>
<dbReference type="RefSeq" id="WP_029720223.1">
    <property type="nucleotide sequence ID" value="NZ_JNVU01000031.1"/>
</dbReference>
<accession>A0A073AXY3</accession>
<reference evidence="3 4" key="1">
    <citation type="submission" date="2014-06" db="EMBL/GenBank/DDBJ databases">
        <title>Saccharopolyspora rectivirgula DSM-43113 Genome sequencing.</title>
        <authorList>
            <person name="Barrera C."/>
            <person name="Millon L."/>
            <person name="Rognon B."/>
            <person name="Zaugg C."/>
            <person name="Monod M."/>
        </authorList>
    </citation>
    <scope>NUCLEOTIDE SEQUENCE [LARGE SCALE GENOMIC DNA]</scope>
    <source>
        <strain evidence="3 4">DSM 43113</strain>
    </source>
</reference>
<keyword evidence="3" id="KW-0808">Transferase</keyword>
<gene>
    <name evidence="3" type="ORF">GU90_13290</name>
</gene>
<dbReference type="NCBIfam" id="TIGR01382">
    <property type="entry name" value="PfpI"/>
    <property type="match status" value="1"/>
</dbReference>
<organism evidence="3 4">
    <name type="scientific">Saccharopolyspora rectivirgula</name>
    <dbReference type="NCBI Taxonomy" id="28042"/>
    <lineage>
        <taxon>Bacteria</taxon>
        <taxon>Bacillati</taxon>
        <taxon>Actinomycetota</taxon>
        <taxon>Actinomycetes</taxon>
        <taxon>Pseudonocardiales</taxon>
        <taxon>Pseudonocardiaceae</taxon>
        <taxon>Saccharopolyspora</taxon>
    </lineage>
</organism>
<dbReference type="EMBL" id="JNVU01000031">
    <property type="protein sequence ID" value="KEI43937.1"/>
    <property type="molecule type" value="Genomic_DNA"/>
</dbReference>
<keyword evidence="4" id="KW-1185">Reference proteome</keyword>
<dbReference type="GO" id="GO:0016740">
    <property type="term" value="F:transferase activity"/>
    <property type="evidence" value="ECO:0007669"/>
    <property type="project" value="UniProtKB-KW"/>
</dbReference>
<sequence length="184" mass="20185">MTEDMQGRKVAFLVAPEGVEQVELTDPWKAVKNSGGWSELVSIRPGTVQAFHRLDKADNFDVDKTVPPTRAADYDALVLPGGVVNPDHLRQVPEAVQFVRDFFQQRKPVAAICHAPWLLVEADVVSGRTVTSYPSLVTDLRNAGAIWADQEVVVDRGLITSRGPEDLPAFCSKLVAEMSQHQPA</sequence>
<dbReference type="CDD" id="cd03134">
    <property type="entry name" value="GATase1_PfpI_like"/>
    <property type="match status" value="1"/>
</dbReference>
<comment type="caution">
    <text evidence="3">The sequence shown here is derived from an EMBL/GenBank/DDBJ whole genome shotgun (WGS) entry which is preliminary data.</text>
</comment>
<dbReference type="Gene3D" id="3.40.50.880">
    <property type="match status" value="1"/>
</dbReference>
<dbReference type="eggNOG" id="COG0693">
    <property type="taxonomic scope" value="Bacteria"/>
</dbReference>
<dbReference type="InterPro" id="IPR029062">
    <property type="entry name" value="Class_I_gatase-like"/>
</dbReference>
<comment type="similarity">
    <text evidence="1">Belongs to the peptidase C56 family.</text>
</comment>